<evidence type="ECO:0000259" key="2">
    <source>
        <dbReference type="Pfam" id="PF20229"/>
    </source>
</evidence>
<accession>A0ABT8GXR7</accession>
<dbReference type="RefSeq" id="WP_268100066.1">
    <property type="nucleotide sequence ID" value="NZ_JAUHTB010000002.1"/>
</dbReference>
<dbReference type="Proteomes" id="UP001172702">
    <property type="component" value="Unassembled WGS sequence"/>
</dbReference>
<dbReference type="EMBL" id="JAUHTB010000002">
    <property type="protein sequence ID" value="MDN4505002.1"/>
    <property type="molecule type" value="Genomic_DNA"/>
</dbReference>
<protein>
    <submittedName>
        <fullName evidence="3">Chromate resistance protein</fullName>
    </submittedName>
</protein>
<feature type="domain" description="ChrB N-terminal" evidence="2">
    <location>
        <begin position="24"/>
        <end position="153"/>
    </location>
</feature>
<proteinExistence type="predicted"/>
<dbReference type="GeneID" id="97371747"/>
<evidence type="ECO:0000256" key="1">
    <source>
        <dbReference type="SAM" id="MobiDB-lite"/>
    </source>
</evidence>
<gene>
    <name evidence="3" type="ORF">QYF62_02860</name>
</gene>
<evidence type="ECO:0000313" key="4">
    <source>
        <dbReference type="Proteomes" id="UP001172702"/>
    </source>
</evidence>
<comment type="caution">
    <text evidence="3">The sequence shown here is derived from an EMBL/GenBank/DDBJ whole genome shotgun (WGS) entry which is preliminary data.</text>
</comment>
<dbReference type="InterPro" id="IPR046858">
    <property type="entry name" value="ChrB_N"/>
</dbReference>
<organism evidence="3 4">
    <name type="scientific">Dietzia maris</name>
    <dbReference type="NCBI Taxonomy" id="37915"/>
    <lineage>
        <taxon>Bacteria</taxon>
        <taxon>Bacillati</taxon>
        <taxon>Actinomycetota</taxon>
        <taxon>Actinomycetes</taxon>
        <taxon>Mycobacteriales</taxon>
        <taxon>Dietziaceae</taxon>
        <taxon>Dietzia</taxon>
    </lineage>
</organism>
<reference evidence="3 4" key="1">
    <citation type="submission" date="2023-07" db="EMBL/GenBank/DDBJ databases">
        <title>Strategy for survival of the halotoleranting strain Dietzia MX2 from the Yakshinskoe mineral salts deposit.</title>
        <authorList>
            <person name="Kharitonova M.A."/>
            <person name="Kupriyanova-Ashina F.G."/>
            <person name="Shakirov T.R."/>
            <person name="Vafina M.S."/>
            <person name="Ilinskaya O.N."/>
        </authorList>
    </citation>
    <scope>NUCLEOTIDE SEQUENCE [LARGE SCALE GENOMIC DNA]</scope>
    <source>
        <strain evidence="3 4">MX2</strain>
    </source>
</reference>
<evidence type="ECO:0000313" key="3">
    <source>
        <dbReference type="EMBL" id="MDN4505002.1"/>
    </source>
</evidence>
<keyword evidence="4" id="KW-1185">Reference proteome</keyword>
<dbReference type="Pfam" id="PF20229">
    <property type="entry name" value="ChrB_N"/>
    <property type="match status" value="1"/>
</dbReference>
<feature type="region of interest" description="Disordered" evidence="1">
    <location>
        <begin position="138"/>
        <end position="164"/>
    </location>
</feature>
<sequence>MAGESAGEWVLLSYRIPREPSTPRITVWRKLKKLGVAQIGDGLVALPADARTREHLDWIADEVLEAGGAATVWLARPAAQAQELHLAREMACARAAEYQEVLDDAAAARAMGEAERLRALTRLRERLRRIARRDYFPPPEHHMARDAVEALHPDRPDHTDQERT</sequence>
<name>A0ABT8GXR7_9ACTN</name>